<protein>
    <submittedName>
        <fullName evidence="4">Transcription regulator protein BACH1-like</fullName>
    </submittedName>
</protein>
<dbReference type="GeneID" id="106002115"/>
<dbReference type="InterPro" id="IPR011333">
    <property type="entry name" value="SKP1/BTB/POZ_sf"/>
</dbReference>
<dbReference type="InterPro" id="IPR050457">
    <property type="entry name" value="ZnFinger_BTB_dom_contain"/>
</dbReference>
<dbReference type="OrthoDB" id="624345at2759"/>
<gene>
    <name evidence="4" type="primary">LOC106002115</name>
</gene>
<name>A0A1S3GUB0_DIPOR</name>
<evidence type="ECO:0000256" key="1">
    <source>
        <dbReference type="SAM" id="MobiDB-lite"/>
    </source>
</evidence>
<dbReference type="KEGG" id="dord:106002115"/>
<feature type="compositionally biased region" description="Basic and acidic residues" evidence="1">
    <location>
        <begin position="220"/>
        <end position="236"/>
    </location>
</feature>
<dbReference type="PANTHER" id="PTHR46105:SF1">
    <property type="entry name" value="TRANSCRIPTION REGULATOR PROTEIN BACH1"/>
    <property type="match status" value="1"/>
</dbReference>
<dbReference type="Proteomes" id="UP000081671">
    <property type="component" value="Unplaced"/>
</dbReference>
<dbReference type="GO" id="GO:0000981">
    <property type="term" value="F:DNA-binding transcription factor activity, RNA polymerase II-specific"/>
    <property type="evidence" value="ECO:0007669"/>
    <property type="project" value="TreeGrafter"/>
</dbReference>
<dbReference type="Pfam" id="PF00651">
    <property type="entry name" value="BTB"/>
    <property type="match status" value="1"/>
</dbReference>
<keyword evidence="3" id="KW-1185">Reference proteome</keyword>
<accession>A0A1S3GUB0</accession>
<dbReference type="InParanoid" id="A0A1S3GUB0"/>
<organism evidence="3 4">
    <name type="scientific">Dipodomys ordii</name>
    <name type="common">Ord's kangaroo rat</name>
    <dbReference type="NCBI Taxonomy" id="10020"/>
    <lineage>
        <taxon>Eukaryota</taxon>
        <taxon>Metazoa</taxon>
        <taxon>Chordata</taxon>
        <taxon>Craniata</taxon>
        <taxon>Vertebrata</taxon>
        <taxon>Euteleostomi</taxon>
        <taxon>Mammalia</taxon>
        <taxon>Eutheria</taxon>
        <taxon>Euarchontoglires</taxon>
        <taxon>Glires</taxon>
        <taxon>Rodentia</taxon>
        <taxon>Castorimorpha</taxon>
        <taxon>Heteromyidae</taxon>
        <taxon>Dipodomyinae</taxon>
        <taxon>Dipodomys</taxon>
    </lineage>
</organism>
<dbReference type="AlphaFoldDB" id="A0A1S3GUB0"/>
<dbReference type="PANTHER" id="PTHR46105">
    <property type="entry name" value="AGAP004733-PA"/>
    <property type="match status" value="1"/>
</dbReference>
<evidence type="ECO:0000313" key="3">
    <source>
        <dbReference type="Proteomes" id="UP000081671"/>
    </source>
</evidence>
<dbReference type="PROSITE" id="PS50097">
    <property type="entry name" value="BTB"/>
    <property type="match status" value="1"/>
</dbReference>
<proteinExistence type="predicted"/>
<evidence type="ECO:0000313" key="4">
    <source>
        <dbReference type="RefSeq" id="XP_012892493.1"/>
    </source>
</evidence>
<dbReference type="GO" id="GO:0000978">
    <property type="term" value="F:RNA polymerase II cis-regulatory region sequence-specific DNA binding"/>
    <property type="evidence" value="ECO:0007669"/>
    <property type="project" value="TreeGrafter"/>
</dbReference>
<dbReference type="SMART" id="SM00225">
    <property type="entry name" value="BTB"/>
    <property type="match status" value="1"/>
</dbReference>
<reference evidence="4" key="1">
    <citation type="submission" date="2025-08" db="UniProtKB">
        <authorList>
            <consortium name="RefSeq"/>
        </authorList>
    </citation>
    <scope>IDENTIFICATION</scope>
    <source>
        <tissue evidence="4">Kidney</tissue>
    </source>
</reference>
<dbReference type="RefSeq" id="XP_012892493.1">
    <property type="nucleotide sequence ID" value="XM_013037039.1"/>
</dbReference>
<dbReference type="FunFam" id="3.30.710.10:FF:000033">
    <property type="entry name" value="transcription regulator protein BACH2 isoform X1"/>
    <property type="match status" value="1"/>
</dbReference>
<feature type="compositionally biased region" description="Acidic residues" evidence="1">
    <location>
        <begin position="207"/>
        <end position="216"/>
    </location>
</feature>
<sequence length="280" mass="30339">MSVSESAVFAYESSVHSTHVLLGLNEQREKDVLCDLTVLVQGRRFRAHRAVLAACSSYFHARVVGHAEAELSITLPEEVTVKGFEPLIQFAYTAKLVLSGDNVEEVCRCVALLRVHDVEESCFQFLRFKFMDSAKRPECPWLGIRISESPEPGPRTFATLSSVHCPFISTLGAEGCAGGLEAGNDGYASEPQQEPCPYACVISLGDDSETDTEGDSESCSAREQECETLGHRDTGRGTRALGHPDTGAPGHRDTRTPRRRGTGTPGYPDTGAHAKGERPA</sequence>
<feature type="non-terminal residue" evidence="4">
    <location>
        <position position="280"/>
    </location>
</feature>
<evidence type="ECO:0000259" key="2">
    <source>
        <dbReference type="PROSITE" id="PS50097"/>
    </source>
</evidence>
<dbReference type="Gene3D" id="3.30.710.10">
    <property type="entry name" value="Potassium Channel Kv1.1, Chain A"/>
    <property type="match status" value="1"/>
</dbReference>
<feature type="region of interest" description="Disordered" evidence="1">
    <location>
        <begin position="207"/>
        <end position="280"/>
    </location>
</feature>
<feature type="domain" description="BTB" evidence="2">
    <location>
        <begin position="34"/>
        <end position="100"/>
    </location>
</feature>
<dbReference type="SUPFAM" id="SSF54695">
    <property type="entry name" value="POZ domain"/>
    <property type="match status" value="1"/>
</dbReference>
<dbReference type="InterPro" id="IPR000210">
    <property type="entry name" value="BTB/POZ_dom"/>
</dbReference>